<dbReference type="EC" id="2.4.-.-" evidence="5"/>
<dbReference type="InterPro" id="IPR050834">
    <property type="entry name" value="Glycosyltransf_2"/>
</dbReference>
<dbReference type="Gene3D" id="3.90.550.10">
    <property type="entry name" value="Spore Coat Polysaccharide Biosynthesis Protein SpsA, Chain A"/>
    <property type="match status" value="1"/>
</dbReference>
<evidence type="ECO:0000256" key="3">
    <source>
        <dbReference type="ARBA" id="ARBA00022679"/>
    </source>
</evidence>
<accession>A0AAU7W337</accession>
<keyword evidence="3 5" id="KW-0808">Transferase</keyword>
<evidence type="ECO:0000259" key="4">
    <source>
        <dbReference type="Pfam" id="PF00535"/>
    </source>
</evidence>
<keyword evidence="2 5" id="KW-0328">Glycosyltransferase</keyword>
<organism evidence="5">
    <name type="scientific">Microbacterium sp. A8/3-1</name>
    <dbReference type="NCBI Taxonomy" id="3160749"/>
    <lineage>
        <taxon>Bacteria</taxon>
        <taxon>Bacillati</taxon>
        <taxon>Actinomycetota</taxon>
        <taxon>Actinomycetes</taxon>
        <taxon>Micrococcales</taxon>
        <taxon>Microbacteriaceae</taxon>
        <taxon>Microbacterium</taxon>
    </lineage>
</organism>
<dbReference type="PANTHER" id="PTHR43685:SF5">
    <property type="entry name" value="GLYCOSYLTRANSFERASE EPSE-RELATED"/>
    <property type="match status" value="1"/>
</dbReference>
<dbReference type="AlphaFoldDB" id="A0AAU7W337"/>
<dbReference type="SUPFAM" id="SSF53448">
    <property type="entry name" value="Nucleotide-diphospho-sugar transferases"/>
    <property type="match status" value="1"/>
</dbReference>
<evidence type="ECO:0000256" key="1">
    <source>
        <dbReference type="ARBA" id="ARBA00006739"/>
    </source>
</evidence>
<feature type="domain" description="Glycosyltransferase 2-like" evidence="4">
    <location>
        <begin position="12"/>
        <end position="132"/>
    </location>
</feature>
<protein>
    <submittedName>
        <fullName evidence="5">Glycosyltransferase</fullName>
        <ecNumber evidence="5">2.4.-.-</ecNumber>
    </submittedName>
</protein>
<dbReference type="RefSeq" id="WP_350353005.1">
    <property type="nucleotide sequence ID" value="NZ_CP158357.1"/>
</dbReference>
<evidence type="ECO:0000313" key="5">
    <source>
        <dbReference type="EMBL" id="XBX80147.1"/>
    </source>
</evidence>
<reference evidence="5" key="1">
    <citation type="submission" date="2024-06" db="EMBL/GenBank/DDBJ databases">
        <title>Draft genome sequence of Microbacterium sp. strain A8/3-1, isolated from Oxytropis tragacanthoides Fisch. ex DC. Root nodules in the Altai region of Russia.</title>
        <authorList>
            <person name="Sazanova A."/>
            <person name="Guro P."/>
            <person name="Kuznetsova I."/>
            <person name="Belimov A."/>
            <person name="Safronova V."/>
        </authorList>
    </citation>
    <scope>NUCLEOTIDE SEQUENCE</scope>
    <source>
        <strain evidence="5">A8/3-1</strain>
    </source>
</reference>
<sequence length="268" mass="30081">MSSSENSPSITVLMAEYNTDPDRLRAAIRSILAQTETDFELLIVDDGGSNDVDAIAEEFMDPRIRVVGYGENRGFVAALNYGWRRARGAYIARMDTDDTVESSYLAEVFSFLKENPEFSVVSGQAVEFSTDGVSLVHGRPGEVSPKSLMRGGAPIHAASMLRREALESVGGYPVYRRAEDLALWCELLLADRRLYILPKVLYHYRVDASDFAKRRLSNRGDEIRVRLRYYPKLGAGPREYLRVCQSVASGLLPVGLVRWIRARMHVRA</sequence>
<comment type="similarity">
    <text evidence="1">Belongs to the glycosyltransferase 2 family.</text>
</comment>
<dbReference type="PANTHER" id="PTHR43685">
    <property type="entry name" value="GLYCOSYLTRANSFERASE"/>
    <property type="match status" value="1"/>
</dbReference>
<dbReference type="GO" id="GO:0016757">
    <property type="term" value="F:glycosyltransferase activity"/>
    <property type="evidence" value="ECO:0007669"/>
    <property type="project" value="UniProtKB-KW"/>
</dbReference>
<dbReference type="EMBL" id="CP158357">
    <property type="protein sequence ID" value="XBX80147.1"/>
    <property type="molecule type" value="Genomic_DNA"/>
</dbReference>
<name>A0AAU7W337_9MICO</name>
<dbReference type="InterPro" id="IPR029044">
    <property type="entry name" value="Nucleotide-diphossugar_trans"/>
</dbReference>
<gene>
    <name evidence="5" type="ORF">ABS642_08675</name>
</gene>
<evidence type="ECO:0000256" key="2">
    <source>
        <dbReference type="ARBA" id="ARBA00022676"/>
    </source>
</evidence>
<dbReference type="Pfam" id="PF00535">
    <property type="entry name" value="Glycos_transf_2"/>
    <property type="match status" value="1"/>
</dbReference>
<proteinExistence type="inferred from homology"/>
<dbReference type="InterPro" id="IPR001173">
    <property type="entry name" value="Glyco_trans_2-like"/>
</dbReference>